<gene>
    <name evidence="2" type="ORF">DEO72_LG7g1478</name>
</gene>
<evidence type="ECO:0000256" key="1">
    <source>
        <dbReference type="SAM" id="MobiDB-lite"/>
    </source>
</evidence>
<proteinExistence type="predicted"/>
<evidence type="ECO:0000313" key="2">
    <source>
        <dbReference type="EMBL" id="QCE00191.1"/>
    </source>
</evidence>
<organism evidence="2 3">
    <name type="scientific">Vigna unguiculata</name>
    <name type="common">Cowpea</name>
    <dbReference type="NCBI Taxonomy" id="3917"/>
    <lineage>
        <taxon>Eukaryota</taxon>
        <taxon>Viridiplantae</taxon>
        <taxon>Streptophyta</taxon>
        <taxon>Embryophyta</taxon>
        <taxon>Tracheophyta</taxon>
        <taxon>Spermatophyta</taxon>
        <taxon>Magnoliopsida</taxon>
        <taxon>eudicotyledons</taxon>
        <taxon>Gunneridae</taxon>
        <taxon>Pentapetalae</taxon>
        <taxon>rosids</taxon>
        <taxon>fabids</taxon>
        <taxon>Fabales</taxon>
        <taxon>Fabaceae</taxon>
        <taxon>Papilionoideae</taxon>
        <taxon>50 kb inversion clade</taxon>
        <taxon>NPAAA clade</taxon>
        <taxon>indigoferoid/millettioid clade</taxon>
        <taxon>Phaseoleae</taxon>
        <taxon>Vigna</taxon>
    </lineage>
</organism>
<sequence length="131" mass="14749">MSLKHIILLKPDRLALLRRCQALRFQIAWWGMRAAWSVAPLETPTLQTLSSGTTLTTKRTRSRSSLTLPLSPGEPPTLPSATRTRIPLFCSYCLAGQTPPPGATPILSQYWFIKLYEQLTTPTWTCEYTTL</sequence>
<dbReference type="EMBL" id="CP039351">
    <property type="protein sequence ID" value="QCE00191.1"/>
    <property type="molecule type" value="Genomic_DNA"/>
</dbReference>
<evidence type="ECO:0000313" key="3">
    <source>
        <dbReference type="Proteomes" id="UP000501690"/>
    </source>
</evidence>
<protein>
    <submittedName>
        <fullName evidence="2">Uncharacterized protein</fullName>
    </submittedName>
</protein>
<feature type="compositionally biased region" description="Low complexity" evidence="1">
    <location>
        <begin position="49"/>
        <end position="71"/>
    </location>
</feature>
<reference evidence="2 3" key="1">
    <citation type="submission" date="2019-04" db="EMBL/GenBank/DDBJ databases">
        <title>An improved genome assembly and genetic linkage map for asparagus bean, Vigna unguiculata ssp. sesquipedialis.</title>
        <authorList>
            <person name="Xia Q."/>
            <person name="Zhang R."/>
            <person name="Dong Y."/>
        </authorList>
    </citation>
    <scope>NUCLEOTIDE SEQUENCE [LARGE SCALE GENOMIC DNA]</scope>
    <source>
        <tissue evidence="2">Leaf</tissue>
    </source>
</reference>
<accession>A0A4D6MHK7</accession>
<dbReference type="Proteomes" id="UP000501690">
    <property type="component" value="Linkage Group LG7"/>
</dbReference>
<name>A0A4D6MHK7_VIGUN</name>
<feature type="region of interest" description="Disordered" evidence="1">
    <location>
        <begin position="49"/>
        <end position="79"/>
    </location>
</feature>
<dbReference type="AlphaFoldDB" id="A0A4D6MHK7"/>
<keyword evidence="3" id="KW-1185">Reference proteome</keyword>